<dbReference type="Gene3D" id="3.30.420.10">
    <property type="entry name" value="Ribonuclease H-like superfamily/Ribonuclease H"/>
    <property type="match status" value="1"/>
</dbReference>
<dbReference type="InParanoid" id="A0A1S3JLL0"/>
<evidence type="ECO:0000259" key="2">
    <source>
        <dbReference type="Pfam" id="PF24764"/>
    </source>
</evidence>
<dbReference type="RefSeq" id="XP_013411268.1">
    <property type="nucleotide sequence ID" value="XM_013555814.1"/>
</dbReference>
<sequence>MDQQRQFGRQSENNSGSVPGGEGWCMGVTIQDNKWAYAMVLLILTLLWQSFQGANGLPSLPLIEFRSEQEAIEAYFSQGFQYKAIVIFLGLYHGIHLSLRTLKRRIRSYGLSRRGFASQSPLHFVYQAIRRELEGTGRLGGYRSMWQRLIRKYHLRVTQEMVRLLLRQIDPISVENRRLSRLQRRTYISQGPNHCWHVDGYDKLKIYGFEINGCIDGFSRRIMWLECNHTNHKSSIICKYFLDTVRQMGMICPKIVRTDCGTENSLLAPVQCSLTNSSHGHRYGTSPSNQRIEQWWSFLRRNRSTYWINLFEDLTEEGHFTVGNSLQIECLRFCFMDLLRKDLQEAAVFWNTHRIRPSRYASCPAGIPDELYFLPPNGRDCKVDVSHQDWDMFYNFTEANSVCQDGELEEFLQFLMETYNLIYPENVDDALELYLRLKALTCD</sequence>
<proteinExistence type="predicted"/>
<dbReference type="AlphaFoldDB" id="A0A1S3JLL0"/>
<keyword evidence="1" id="KW-1133">Transmembrane helix</keyword>
<dbReference type="Pfam" id="PF24764">
    <property type="entry name" value="rva_4"/>
    <property type="match status" value="1"/>
</dbReference>
<dbReference type="InterPro" id="IPR012337">
    <property type="entry name" value="RNaseH-like_sf"/>
</dbReference>
<gene>
    <name evidence="4" type="primary">LOC106174310</name>
</gene>
<keyword evidence="1" id="KW-0812">Transmembrane</keyword>
<keyword evidence="1" id="KW-0472">Membrane</keyword>
<feature type="domain" description="Integrase core" evidence="2">
    <location>
        <begin position="187"/>
        <end position="359"/>
    </location>
</feature>
<dbReference type="KEGG" id="lak:106174310"/>
<keyword evidence="3" id="KW-1185">Reference proteome</keyword>
<dbReference type="GO" id="GO:0003676">
    <property type="term" value="F:nucleic acid binding"/>
    <property type="evidence" value="ECO:0007669"/>
    <property type="project" value="InterPro"/>
</dbReference>
<evidence type="ECO:0000313" key="4">
    <source>
        <dbReference type="RefSeq" id="XP_013411268.1"/>
    </source>
</evidence>
<dbReference type="SUPFAM" id="SSF53098">
    <property type="entry name" value="Ribonuclease H-like"/>
    <property type="match status" value="1"/>
</dbReference>
<dbReference type="InterPro" id="IPR036397">
    <property type="entry name" value="RNaseH_sf"/>
</dbReference>
<reference evidence="4" key="1">
    <citation type="submission" date="2025-08" db="UniProtKB">
        <authorList>
            <consortium name="RefSeq"/>
        </authorList>
    </citation>
    <scope>IDENTIFICATION</scope>
    <source>
        <tissue evidence="4">Gonads</tissue>
    </source>
</reference>
<feature type="transmembrane region" description="Helical" evidence="1">
    <location>
        <begin position="35"/>
        <end position="51"/>
    </location>
</feature>
<dbReference type="PANTHER" id="PTHR46791">
    <property type="entry name" value="EXPRESSED PROTEIN"/>
    <property type="match status" value="1"/>
</dbReference>
<dbReference type="Proteomes" id="UP000085678">
    <property type="component" value="Unplaced"/>
</dbReference>
<evidence type="ECO:0000256" key="1">
    <source>
        <dbReference type="SAM" id="Phobius"/>
    </source>
</evidence>
<evidence type="ECO:0000313" key="3">
    <source>
        <dbReference type="Proteomes" id="UP000085678"/>
    </source>
</evidence>
<name>A0A1S3JLL0_LINAN</name>
<protein>
    <submittedName>
        <fullName evidence="4">Uncharacterized protein LOC106174310</fullName>
    </submittedName>
</protein>
<dbReference type="PANTHER" id="PTHR46791:SF13">
    <property type="entry name" value="CLR5 DOMAIN-CONTAINING PROTEIN"/>
    <property type="match status" value="1"/>
</dbReference>
<dbReference type="GeneID" id="106174310"/>
<accession>A0A1S3JLL0</accession>
<dbReference type="STRING" id="7574.A0A1S3JLL0"/>
<dbReference type="InterPro" id="IPR058913">
    <property type="entry name" value="Integrase_dom_put"/>
</dbReference>
<dbReference type="OrthoDB" id="6119988at2759"/>
<organism evidence="3 4">
    <name type="scientific">Lingula anatina</name>
    <name type="common">Brachiopod</name>
    <name type="synonym">Lingula unguis</name>
    <dbReference type="NCBI Taxonomy" id="7574"/>
    <lineage>
        <taxon>Eukaryota</taxon>
        <taxon>Metazoa</taxon>
        <taxon>Spiralia</taxon>
        <taxon>Lophotrochozoa</taxon>
        <taxon>Brachiopoda</taxon>
        <taxon>Linguliformea</taxon>
        <taxon>Lingulata</taxon>
        <taxon>Lingulida</taxon>
        <taxon>Linguloidea</taxon>
        <taxon>Lingulidae</taxon>
        <taxon>Lingula</taxon>
    </lineage>
</organism>